<dbReference type="InterPro" id="IPR021145">
    <property type="entry name" value="Portal_protein_SPP1_Gp6-like"/>
</dbReference>
<name>A0A8S5TCB3_9CAUD</name>
<sequence>MFSDTVLQIKTYFKNLTLNSLGVERDIYERMDDNDVSSVISMMDEHDIDVDNALSEYNPQLHEVMNRMDKWVKGEGKYRTEKLPRTRQKYINEVELFFLLGNPILWKKVDGDDDAFELFKKYLSSIYFNTKIRQCKRLAGSETESAFVFNFSQKDGKMHVDAYVAARSEGYKMRELFDQYGNMLALAIGYSLKQNDRVVECWDILTTQINYHCERGGIGWRVVKSPNPTGKINGVYFRQPKSWDGAEPRISREEFLDSKIADTNNYFADPIAAATADVIANVPKRDKVGKLIQLTGKDSKFEYINPPQNSEIRKAEKEDLKQSILFDTFTPDMSPELMKSLGTLTSVGIKRALVLGYIKRANRMEIYEELIGRLSHVIIAVLKELNPDMASKLDKLEVSFDFAEPFEDDKKDKWTTIATLYQQGVLSLELAVQMLALTDAPQEEIERIQKNAEDRANLAASAKEGNDNS</sequence>
<reference evidence="1" key="1">
    <citation type="journal article" date="2021" name="Proc. Natl. Acad. Sci. U.S.A.">
        <title>A Catalog of Tens of Thousands of Viruses from Human Metagenomes Reveals Hidden Associations with Chronic Diseases.</title>
        <authorList>
            <person name="Tisza M.J."/>
            <person name="Buck C.B."/>
        </authorList>
    </citation>
    <scope>NUCLEOTIDE SEQUENCE</scope>
    <source>
        <strain evidence="1">CtmHK36</strain>
    </source>
</reference>
<accession>A0A8S5TCB3</accession>
<proteinExistence type="predicted"/>
<protein>
    <submittedName>
        <fullName evidence="1">Portal protein</fullName>
    </submittedName>
</protein>
<dbReference type="Pfam" id="PF05133">
    <property type="entry name" value="SPP1_portal"/>
    <property type="match status" value="1"/>
</dbReference>
<evidence type="ECO:0000313" key="1">
    <source>
        <dbReference type="EMBL" id="DAF60394.1"/>
    </source>
</evidence>
<dbReference type="EMBL" id="BK032788">
    <property type="protein sequence ID" value="DAF60394.1"/>
    <property type="molecule type" value="Genomic_DNA"/>
</dbReference>
<organism evidence="1">
    <name type="scientific">Siphoviridae sp. ctmHK36</name>
    <dbReference type="NCBI Taxonomy" id="2827931"/>
    <lineage>
        <taxon>Viruses</taxon>
        <taxon>Duplodnaviria</taxon>
        <taxon>Heunggongvirae</taxon>
        <taxon>Uroviricota</taxon>
        <taxon>Caudoviricetes</taxon>
    </lineage>
</organism>